<dbReference type="Proteomes" id="UP001203423">
    <property type="component" value="Unassembled WGS sequence"/>
</dbReference>
<feature type="domain" description="SPOR" evidence="1">
    <location>
        <begin position="9"/>
        <end position="63"/>
    </location>
</feature>
<dbReference type="Pfam" id="PF05036">
    <property type="entry name" value="SPOR"/>
    <property type="match status" value="1"/>
</dbReference>
<protein>
    <submittedName>
        <fullName evidence="2">SPOR domain-containing protein</fullName>
    </submittedName>
</protein>
<keyword evidence="3" id="KW-1185">Reference proteome</keyword>
<dbReference type="InterPro" id="IPR036680">
    <property type="entry name" value="SPOR-like_sf"/>
</dbReference>
<proteinExistence type="predicted"/>
<reference evidence="2 3" key="1">
    <citation type="submission" date="2022-01" db="EMBL/GenBank/DDBJ databases">
        <title>Whole genome-based taxonomy of the Shewanellaceae.</title>
        <authorList>
            <person name="Martin-Rodriguez A.J."/>
        </authorList>
    </citation>
    <scope>NUCLEOTIDE SEQUENCE [LARGE SCALE GENOMIC DNA]</scope>
    <source>
        <strain evidence="2 3">DSM 17177</strain>
    </source>
</reference>
<dbReference type="SUPFAM" id="SSF110997">
    <property type="entry name" value="Sporulation related repeat"/>
    <property type="match status" value="1"/>
</dbReference>
<organism evidence="2 3">
    <name type="scientific">Shewanella surugensis</name>
    <dbReference type="NCBI Taxonomy" id="212020"/>
    <lineage>
        <taxon>Bacteria</taxon>
        <taxon>Pseudomonadati</taxon>
        <taxon>Pseudomonadota</taxon>
        <taxon>Gammaproteobacteria</taxon>
        <taxon>Alteromonadales</taxon>
        <taxon>Shewanellaceae</taxon>
        <taxon>Shewanella</taxon>
    </lineage>
</organism>
<comment type="caution">
    <text evidence="2">The sequence shown here is derived from an EMBL/GenBank/DDBJ whole genome shotgun (WGS) entry which is preliminary data.</text>
</comment>
<evidence type="ECO:0000259" key="1">
    <source>
        <dbReference type="Pfam" id="PF05036"/>
    </source>
</evidence>
<dbReference type="InterPro" id="IPR007730">
    <property type="entry name" value="SPOR-like_dom"/>
</dbReference>
<accession>A0ABT0L7W4</accession>
<evidence type="ECO:0000313" key="2">
    <source>
        <dbReference type="EMBL" id="MCL1123261.1"/>
    </source>
</evidence>
<dbReference type="EMBL" id="JAKIKS010000004">
    <property type="protein sequence ID" value="MCL1123261.1"/>
    <property type="molecule type" value="Genomic_DNA"/>
</dbReference>
<sequence length="69" mass="8154">MFAQTHSQDSLIKKIKKSGFSYRTYPTRLKGRDMSRLLIGPYKNLPAAKKEINRVRLEIEKSAYFYQLK</sequence>
<gene>
    <name evidence="2" type="ORF">L2764_01885</name>
</gene>
<name>A0ABT0L7W4_9GAMM</name>
<evidence type="ECO:0000313" key="3">
    <source>
        <dbReference type="Proteomes" id="UP001203423"/>
    </source>
</evidence>